<dbReference type="EMBL" id="JALXTC010000084">
    <property type="protein sequence ID" value="MCT2118882.1"/>
    <property type="molecule type" value="Genomic_DNA"/>
</dbReference>
<evidence type="ECO:0000259" key="4">
    <source>
        <dbReference type="Pfam" id="PF13458"/>
    </source>
</evidence>
<gene>
    <name evidence="5" type="ORF">M3D93_14180</name>
</gene>
<evidence type="ECO:0000313" key="6">
    <source>
        <dbReference type="Proteomes" id="UP001206890"/>
    </source>
</evidence>
<dbReference type="Proteomes" id="UP001206890">
    <property type="component" value="Unassembled WGS sequence"/>
</dbReference>
<protein>
    <submittedName>
        <fullName evidence="5">ABC transporter substrate-binding protein</fullName>
    </submittedName>
</protein>
<dbReference type="AlphaFoldDB" id="A0AAW5QD62"/>
<dbReference type="RefSeq" id="WP_083324315.1">
    <property type="nucleotide sequence ID" value="NZ_JALXRO010000100.1"/>
</dbReference>
<proteinExistence type="inferred from homology"/>
<accession>A0AAW5QD62</accession>
<comment type="caution">
    <text evidence="5">The sequence shown here is derived from an EMBL/GenBank/DDBJ whole genome shotgun (WGS) entry which is preliminary data.</text>
</comment>
<evidence type="ECO:0000256" key="1">
    <source>
        <dbReference type="ARBA" id="ARBA00010062"/>
    </source>
</evidence>
<feature type="domain" description="Leucine-binding protein" evidence="4">
    <location>
        <begin position="56"/>
        <end position="387"/>
    </location>
</feature>
<evidence type="ECO:0000313" key="5">
    <source>
        <dbReference type="EMBL" id="MCT2118882.1"/>
    </source>
</evidence>
<evidence type="ECO:0000256" key="3">
    <source>
        <dbReference type="SAM" id="SignalP"/>
    </source>
</evidence>
<dbReference type="Pfam" id="PF13458">
    <property type="entry name" value="Peripla_BP_6"/>
    <property type="match status" value="1"/>
</dbReference>
<dbReference type="PROSITE" id="PS51257">
    <property type="entry name" value="PROKAR_LIPOPROTEIN"/>
    <property type="match status" value="1"/>
</dbReference>
<sequence>MMKSFTKMIAMCAVGALAMTGCARGDSSSEGGTASGPVPADSCPADALAAVLDGEPIKIGVSLAQSGPLAVVNNIAQAIDAVFKEANEAGGVEGHPLELVVKDDAFETARAVTNVRELIDSEQVTAMVAQVGTPLVAATQPFAEESCTPQLWTATGVSDIAANPEAHPFTTANLMPYETEAALWIRSLTESGRDGGRIVLVTTDDDRAKVFEQGVRDAVEGTNFELVGTEQVAAAAPSVTAQINGAMAQNPDVVLLGTNTTACPPLITGLRRADFGGQIIVNNTCAAMKSNFMPIGATANGVQVLTVTDDPANPVTAEDPEMLQYRETLGKFAPQADVDSSYTAGGYQIGKLMLDVLEQAAGLDGGLNRVNVMNAAWTIDTEIPIGPDGAKTSLDWVNDPNWRDEVQLMEYQHGEGLKSVVDVISIN</sequence>
<reference evidence="5" key="1">
    <citation type="submission" date="2022-04" db="EMBL/GenBank/DDBJ databases">
        <title>Human microbiome associated bacterial genomes.</title>
        <authorList>
            <person name="Sandstrom S."/>
            <person name="Salamzade R."/>
            <person name="Kalan L.R."/>
        </authorList>
    </citation>
    <scope>NUCLEOTIDE SEQUENCE</scope>
    <source>
        <strain evidence="5">P3-SID1762</strain>
    </source>
</reference>
<dbReference type="InterPro" id="IPR028081">
    <property type="entry name" value="Leu-bd"/>
</dbReference>
<organism evidence="5 6">
    <name type="scientific">Dietzia cinnamea</name>
    <dbReference type="NCBI Taxonomy" id="321318"/>
    <lineage>
        <taxon>Bacteria</taxon>
        <taxon>Bacillati</taxon>
        <taxon>Actinomycetota</taxon>
        <taxon>Actinomycetes</taxon>
        <taxon>Mycobacteriales</taxon>
        <taxon>Dietziaceae</taxon>
        <taxon>Dietzia</taxon>
    </lineage>
</organism>
<comment type="similarity">
    <text evidence="1">Belongs to the leucine-binding protein family.</text>
</comment>
<feature type="signal peptide" evidence="3">
    <location>
        <begin position="1"/>
        <end position="18"/>
    </location>
</feature>
<dbReference type="PANTHER" id="PTHR47235">
    <property type="entry name" value="BLR6548 PROTEIN"/>
    <property type="match status" value="1"/>
</dbReference>
<name>A0AAW5QD62_9ACTN</name>
<dbReference type="Gene3D" id="3.40.50.2300">
    <property type="match status" value="2"/>
</dbReference>
<dbReference type="InterPro" id="IPR028082">
    <property type="entry name" value="Peripla_BP_I"/>
</dbReference>
<evidence type="ECO:0000256" key="2">
    <source>
        <dbReference type="ARBA" id="ARBA00022729"/>
    </source>
</evidence>
<keyword evidence="2 3" id="KW-0732">Signal</keyword>
<feature type="chain" id="PRO_5043509924" evidence="3">
    <location>
        <begin position="19"/>
        <end position="427"/>
    </location>
</feature>
<dbReference type="SUPFAM" id="SSF53822">
    <property type="entry name" value="Periplasmic binding protein-like I"/>
    <property type="match status" value="1"/>
</dbReference>
<dbReference type="PANTHER" id="PTHR47235:SF1">
    <property type="entry name" value="BLR6548 PROTEIN"/>
    <property type="match status" value="1"/>
</dbReference>